<name>A0ABQ2KF16_9MICO</name>
<accession>A0ABQ2KF16</accession>
<comment type="caution">
    <text evidence="1">The sequence shown here is derived from an EMBL/GenBank/DDBJ whole genome shotgun (WGS) entry which is preliminary data.</text>
</comment>
<sequence>MDATVNPVQLAYELGHIDGGYAIRRFLRHPDDGGGEFTGHLYRQRWELAPEQAERVRARFRALAG</sequence>
<reference evidence="2" key="1">
    <citation type="journal article" date="2019" name="Int. J. Syst. Evol. Microbiol.">
        <title>The Global Catalogue of Microorganisms (GCM) 10K type strain sequencing project: providing services to taxonomists for standard genome sequencing and annotation.</title>
        <authorList>
            <consortium name="The Broad Institute Genomics Platform"/>
            <consortium name="The Broad Institute Genome Sequencing Center for Infectious Disease"/>
            <person name="Wu L."/>
            <person name="Ma J."/>
        </authorList>
    </citation>
    <scope>NUCLEOTIDE SEQUENCE [LARGE SCALE GENOMIC DNA]</scope>
    <source>
        <strain evidence="2">CGMCC 1.6960</strain>
    </source>
</reference>
<dbReference type="RefSeq" id="WP_188716105.1">
    <property type="nucleotide sequence ID" value="NZ_BAABBD010000001.1"/>
</dbReference>
<keyword evidence="2" id="KW-1185">Reference proteome</keyword>
<dbReference type="Proteomes" id="UP000626982">
    <property type="component" value="Unassembled WGS sequence"/>
</dbReference>
<protein>
    <submittedName>
        <fullName evidence="1">Uncharacterized protein</fullName>
    </submittedName>
</protein>
<evidence type="ECO:0000313" key="1">
    <source>
        <dbReference type="EMBL" id="GGN79823.1"/>
    </source>
</evidence>
<evidence type="ECO:0000313" key="2">
    <source>
        <dbReference type="Proteomes" id="UP000626982"/>
    </source>
</evidence>
<organism evidence="1 2">
    <name type="scientific">Agrococcus terreus</name>
    <dbReference type="NCBI Taxonomy" id="574649"/>
    <lineage>
        <taxon>Bacteria</taxon>
        <taxon>Bacillati</taxon>
        <taxon>Actinomycetota</taxon>
        <taxon>Actinomycetes</taxon>
        <taxon>Micrococcales</taxon>
        <taxon>Microbacteriaceae</taxon>
        <taxon>Agrococcus</taxon>
    </lineage>
</organism>
<proteinExistence type="predicted"/>
<dbReference type="EMBL" id="BMLM01000001">
    <property type="protein sequence ID" value="GGN79823.1"/>
    <property type="molecule type" value="Genomic_DNA"/>
</dbReference>
<gene>
    <name evidence="1" type="ORF">GCM10010968_07100</name>
</gene>